<protein>
    <submittedName>
        <fullName evidence="8">Cytochrome P450</fullName>
    </submittedName>
</protein>
<comment type="cofactor">
    <cofactor evidence="1">
        <name>heme</name>
        <dbReference type="ChEBI" id="CHEBI:30413"/>
    </cofactor>
</comment>
<sequence>MTTSSQLVFDPYSEQFYADPHGIYRRLRAEAPVYHHEDLDFYALTRHEDVAAAYRDFRTFSSTAGLDLAMMKRGDPPPKTILYMDPPEHGRMRGLVTKAFTARAIAAQRETVTDLVQRCLAVVDPGRFDVVQEFAAIFPAEIIGALVGVPEDRRQQFREWVDEGFRYEPGQIEPSEMTLEVLLKIAAYCYELVRQRHAQPQDDMLSALIAAEMQRGDRETARLSDDEIVFFAMVLTGAGSETVTKLIANAVAAFAKHPDQWRKLLDDRSKVPAAVEEVMRYDSPVLYNIRKTVKEVTLHGVTIPAGKPVLLCGLSANRDPDAFTDPDTFDIERDHTEAPQLALGYGPHTCLGAALARMETAIALEHLLDFMPEFQVDWDNSERVNTPTVAGWLHLPVTVLR</sequence>
<evidence type="ECO:0000256" key="7">
    <source>
        <dbReference type="ARBA" id="ARBA00023033"/>
    </source>
</evidence>
<evidence type="ECO:0000256" key="4">
    <source>
        <dbReference type="ARBA" id="ARBA00022723"/>
    </source>
</evidence>
<keyword evidence="6" id="KW-0408">Iron</keyword>
<evidence type="ECO:0000313" key="8">
    <source>
        <dbReference type="EMBL" id="MCT7659255.1"/>
    </source>
</evidence>
<dbReference type="InterPro" id="IPR036396">
    <property type="entry name" value="Cyt_P450_sf"/>
</dbReference>
<dbReference type="SUPFAM" id="SSF48264">
    <property type="entry name" value="Cytochrome P450"/>
    <property type="match status" value="1"/>
</dbReference>
<comment type="similarity">
    <text evidence="2">Belongs to the cytochrome P450 family.</text>
</comment>
<evidence type="ECO:0000256" key="6">
    <source>
        <dbReference type="ARBA" id="ARBA00023004"/>
    </source>
</evidence>
<keyword evidence="9" id="KW-1185">Reference proteome</keyword>
<proteinExistence type="inferred from homology"/>
<keyword evidence="5" id="KW-0560">Oxidoreductase</keyword>
<dbReference type="PANTHER" id="PTHR46696">
    <property type="entry name" value="P450, PUTATIVE (EUROFUNG)-RELATED"/>
    <property type="match status" value="1"/>
</dbReference>
<reference evidence="9" key="1">
    <citation type="submission" date="2023-07" db="EMBL/GenBank/DDBJ databases">
        <authorList>
            <person name="Deng Y."/>
            <person name="Zhang Y.-Q."/>
        </authorList>
    </citation>
    <scope>NUCLEOTIDE SEQUENCE [LARGE SCALE GENOMIC DNA]</scope>
    <source>
        <strain evidence="9">CPCC 205710</strain>
    </source>
</reference>
<evidence type="ECO:0000256" key="3">
    <source>
        <dbReference type="ARBA" id="ARBA00022617"/>
    </source>
</evidence>
<organism evidence="8 9">
    <name type="scientific">Mycobacterium deserti</name>
    <dbReference type="NCBI Taxonomy" id="2978347"/>
    <lineage>
        <taxon>Bacteria</taxon>
        <taxon>Bacillati</taxon>
        <taxon>Actinomycetota</taxon>
        <taxon>Actinomycetes</taxon>
        <taxon>Mycobacteriales</taxon>
        <taxon>Mycobacteriaceae</taxon>
        <taxon>Mycobacterium</taxon>
    </lineage>
</organism>
<accession>A0ABT2MAG6</accession>
<comment type="caution">
    <text evidence="8">The sequence shown here is derived from an EMBL/GenBank/DDBJ whole genome shotgun (WGS) entry which is preliminary data.</text>
</comment>
<keyword evidence="7" id="KW-0503">Monooxygenase</keyword>
<name>A0ABT2MAG6_9MYCO</name>
<evidence type="ECO:0000256" key="1">
    <source>
        <dbReference type="ARBA" id="ARBA00001971"/>
    </source>
</evidence>
<dbReference type="InterPro" id="IPR001128">
    <property type="entry name" value="Cyt_P450"/>
</dbReference>
<keyword evidence="3" id="KW-0349">Heme</keyword>
<dbReference type="PANTHER" id="PTHR46696:SF4">
    <property type="entry name" value="BIOTIN BIOSYNTHESIS CYTOCHROME P450"/>
    <property type="match status" value="1"/>
</dbReference>
<evidence type="ECO:0000313" key="9">
    <source>
        <dbReference type="Proteomes" id="UP001206639"/>
    </source>
</evidence>
<dbReference type="Proteomes" id="UP001206639">
    <property type="component" value="Unassembled WGS sequence"/>
</dbReference>
<dbReference type="Pfam" id="PF00067">
    <property type="entry name" value="p450"/>
    <property type="match status" value="1"/>
</dbReference>
<dbReference type="RefSeq" id="WP_260993311.1">
    <property type="nucleotide sequence ID" value="NZ_JAODWD010000003.1"/>
</dbReference>
<evidence type="ECO:0000256" key="2">
    <source>
        <dbReference type="ARBA" id="ARBA00010617"/>
    </source>
</evidence>
<gene>
    <name evidence="8" type="ORF">N4S67_12570</name>
</gene>
<dbReference type="EMBL" id="JAODWD010000003">
    <property type="protein sequence ID" value="MCT7659255.1"/>
    <property type="molecule type" value="Genomic_DNA"/>
</dbReference>
<dbReference type="Gene3D" id="1.10.630.10">
    <property type="entry name" value="Cytochrome P450"/>
    <property type="match status" value="1"/>
</dbReference>
<evidence type="ECO:0000256" key="5">
    <source>
        <dbReference type="ARBA" id="ARBA00023002"/>
    </source>
</evidence>
<dbReference type="PRINTS" id="PR00359">
    <property type="entry name" value="BP450"/>
</dbReference>
<dbReference type="InterPro" id="IPR002397">
    <property type="entry name" value="Cyt_P450_B"/>
</dbReference>
<keyword evidence="4" id="KW-0479">Metal-binding</keyword>